<organism evidence="2 3">
    <name type="scientific">Fraxinus pennsylvanica</name>
    <dbReference type="NCBI Taxonomy" id="56036"/>
    <lineage>
        <taxon>Eukaryota</taxon>
        <taxon>Viridiplantae</taxon>
        <taxon>Streptophyta</taxon>
        <taxon>Embryophyta</taxon>
        <taxon>Tracheophyta</taxon>
        <taxon>Spermatophyta</taxon>
        <taxon>Magnoliopsida</taxon>
        <taxon>eudicotyledons</taxon>
        <taxon>Gunneridae</taxon>
        <taxon>Pentapetalae</taxon>
        <taxon>asterids</taxon>
        <taxon>lamiids</taxon>
        <taxon>Lamiales</taxon>
        <taxon>Oleaceae</taxon>
        <taxon>Oleeae</taxon>
        <taxon>Fraxinus</taxon>
    </lineage>
</organism>
<proteinExistence type="predicted"/>
<reference evidence="2" key="1">
    <citation type="submission" date="2023-05" db="EMBL/GenBank/DDBJ databases">
        <authorList>
            <person name="Huff M."/>
        </authorList>
    </citation>
    <scope>NUCLEOTIDE SEQUENCE</scope>
</reference>
<dbReference type="EMBL" id="OU503051">
    <property type="protein sequence ID" value="CAI9778494.1"/>
    <property type="molecule type" value="Genomic_DNA"/>
</dbReference>
<feature type="region of interest" description="Disordered" evidence="1">
    <location>
        <begin position="132"/>
        <end position="154"/>
    </location>
</feature>
<accession>A0AAD2E5Z2</accession>
<name>A0AAD2E5Z2_9LAMI</name>
<evidence type="ECO:0000313" key="2">
    <source>
        <dbReference type="EMBL" id="CAI9778494.1"/>
    </source>
</evidence>
<gene>
    <name evidence="2" type="ORF">FPE_LOCUS25924</name>
</gene>
<evidence type="ECO:0000256" key="1">
    <source>
        <dbReference type="SAM" id="MobiDB-lite"/>
    </source>
</evidence>
<dbReference type="AlphaFoldDB" id="A0AAD2E5Z2"/>
<sequence length="197" mass="21548">MCSISKAPKGLRSYDLRTSKRDCSQSRIFADNLNIPQSFENSIPQCSRKSKRCCSWLLLLFSLAKAFTVNLFSPNPMPCVGDGGGGGVRAEGWTQREEVNLVDHPEEEENEGRGLEERSREKVDFVNGVVPKKAPKGLGESGGGERNLSDDTGEGMREIVGNVVSIREGYGAGGVEVVRQLLLGFLYDLEPVLPRDS</sequence>
<protein>
    <submittedName>
        <fullName evidence="2">Uncharacterized protein</fullName>
    </submittedName>
</protein>
<dbReference type="Proteomes" id="UP000834106">
    <property type="component" value="Chromosome 16"/>
</dbReference>
<evidence type="ECO:0000313" key="3">
    <source>
        <dbReference type="Proteomes" id="UP000834106"/>
    </source>
</evidence>
<keyword evidence="3" id="KW-1185">Reference proteome</keyword>